<comment type="caution">
    <text evidence="6">The sequence shown here is derived from an EMBL/GenBank/DDBJ whole genome shotgun (WGS) entry which is preliminary data.</text>
</comment>
<protein>
    <submittedName>
        <fullName evidence="6">YqaE/Pmp3 family membrane protein</fullName>
    </submittedName>
</protein>
<gene>
    <name evidence="6" type="ORF">R5W23_006459</name>
</gene>
<evidence type="ECO:0000256" key="1">
    <source>
        <dbReference type="ARBA" id="ARBA00004370"/>
    </source>
</evidence>
<keyword evidence="7" id="KW-1185">Reference proteome</keyword>
<dbReference type="Pfam" id="PF01679">
    <property type="entry name" value="Pmp3"/>
    <property type="match status" value="1"/>
</dbReference>
<comment type="similarity">
    <text evidence="2">Belongs to the UPF0057 (PMP3) family.</text>
</comment>
<keyword evidence="4" id="KW-1133">Transmembrane helix</keyword>
<dbReference type="Proteomes" id="UP001272242">
    <property type="component" value="Unassembled WGS sequence"/>
</dbReference>
<dbReference type="RefSeq" id="WP_261186201.1">
    <property type="nucleotide sequence ID" value="NZ_JAXBLV010000099.1"/>
</dbReference>
<evidence type="ECO:0000256" key="5">
    <source>
        <dbReference type="ARBA" id="ARBA00023136"/>
    </source>
</evidence>
<evidence type="ECO:0000313" key="6">
    <source>
        <dbReference type="EMBL" id="MDY3559240.1"/>
    </source>
</evidence>
<keyword evidence="5" id="KW-0472">Membrane</keyword>
<evidence type="ECO:0000313" key="7">
    <source>
        <dbReference type="Proteomes" id="UP001272242"/>
    </source>
</evidence>
<reference evidence="7" key="1">
    <citation type="journal article" date="2023" name="Mar. Drugs">
        <title>Gemmata algarum, a Novel Planctomycete Isolated from an Algal Mat, Displays Antimicrobial Activity.</title>
        <authorList>
            <person name="Kumar G."/>
            <person name="Kallscheuer N."/>
            <person name="Kashif M."/>
            <person name="Ahamad S."/>
            <person name="Jagadeeshwari U."/>
            <person name="Pannikurungottu S."/>
            <person name="Haufschild T."/>
            <person name="Kabuu M."/>
            <person name="Sasikala C."/>
            <person name="Jogler C."/>
            <person name="Ramana C."/>
        </authorList>
    </citation>
    <scope>NUCLEOTIDE SEQUENCE [LARGE SCALE GENOMIC DNA]</scope>
    <source>
        <strain evidence="7">JC673</strain>
    </source>
</reference>
<organism evidence="6 7">
    <name type="scientific">Gemmata algarum</name>
    <dbReference type="NCBI Taxonomy" id="2975278"/>
    <lineage>
        <taxon>Bacteria</taxon>
        <taxon>Pseudomonadati</taxon>
        <taxon>Planctomycetota</taxon>
        <taxon>Planctomycetia</taxon>
        <taxon>Gemmatales</taxon>
        <taxon>Gemmataceae</taxon>
        <taxon>Gemmata</taxon>
    </lineage>
</organism>
<proteinExistence type="inferred from homology"/>
<keyword evidence="3" id="KW-0812">Transmembrane</keyword>
<comment type="subcellular location">
    <subcellularLocation>
        <location evidence="1">Membrane</location>
    </subcellularLocation>
</comment>
<evidence type="ECO:0000256" key="2">
    <source>
        <dbReference type="ARBA" id="ARBA00009530"/>
    </source>
</evidence>
<evidence type="ECO:0000256" key="3">
    <source>
        <dbReference type="ARBA" id="ARBA00022692"/>
    </source>
</evidence>
<name>A0ABU5EVL8_9BACT</name>
<accession>A0ABU5EVL8</accession>
<dbReference type="InterPro" id="IPR000612">
    <property type="entry name" value="PMP3"/>
</dbReference>
<evidence type="ECO:0000256" key="4">
    <source>
        <dbReference type="ARBA" id="ARBA00022989"/>
    </source>
</evidence>
<sequence>MLALLVVLCPPFAVLLTDSPSQVFKNVGLTLLFYVPGVLHARSVVETYRTHRRYDSLMRVLESRAARSTSRQPVLTAR</sequence>
<dbReference type="EMBL" id="JAXBLV010000099">
    <property type="protein sequence ID" value="MDY3559240.1"/>
    <property type="molecule type" value="Genomic_DNA"/>
</dbReference>